<feature type="region of interest" description="Disordered" evidence="1">
    <location>
        <begin position="159"/>
        <end position="183"/>
    </location>
</feature>
<name>A0A9P4TSY8_9PEZI</name>
<sequence length="327" mass="35109">MGQSIGRAIGWVDPDQDHSHILASEVSATPASTPAQYLQHRDFTTIHHNVTVRYGDFYATATTVNGNVTVHQGNFSGAGLTIRGDVRVVKGNFNANGCTVCGNVLVQIGNFRGNGCTVTGNTIIGAGNFTGNGCTINGNVTIGSAIKGDIIIAGQKQLNPNTQQPNHANTQHPGGHGQKQTGTYITTHSMSGYDRIEVKGGDFSMKGKNITVWGAAYHNGALLSSRNNRTTNFLHVGVNTYKISQGSGESRRAKQARNKEKQKNRRAMKKAKSKVEVKAETGNEVVVKRETESGGGVKIKTEKGDDVMIKLERDTEPDFKIKTENGD</sequence>
<dbReference type="EMBL" id="MU007124">
    <property type="protein sequence ID" value="KAF2418762.1"/>
    <property type="molecule type" value="Genomic_DNA"/>
</dbReference>
<feature type="region of interest" description="Disordered" evidence="1">
    <location>
        <begin position="245"/>
        <end position="276"/>
    </location>
</feature>
<feature type="region of interest" description="Disordered" evidence="1">
    <location>
        <begin position="308"/>
        <end position="327"/>
    </location>
</feature>
<dbReference type="AlphaFoldDB" id="A0A9P4TSY8"/>
<accession>A0A9P4TSY8</accession>
<dbReference type="Proteomes" id="UP000800235">
    <property type="component" value="Unassembled WGS sequence"/>
</dbReference>
<reference evidence="2" key="1">
    <citation type="journal article" date="2020" name="Stud. Mycol.">
        <title>101 Dothideomycetes genomes: a test case for predicting lifestyles and emergence of pathogens.</title>
        <authorList>
            <person name="Haridas S."/>
            <person name="Albert R."/>
            <person name="Binder M."/>
            <person name="Bloem J."/>
            <person name="Labutti K."/>
            <person name="Salamov A."/>
            <person name="Andreopoulos B."/>
            <person name="Baker S."/>
            <person name="Barry K."/>
            <person name="Bills G."/>
            <person name="Bluhm B."/>
            <person name="Cannon C."/>
            <person name="Castanera R."/>
            <person name="Culley D."/>
            <person name="Daum C."/>
            <person name="Ezra D."/>
            <person name="Gonzalez J."/>
            <person name="Henrissat B."/>
            <person name="Kuo A."/>
            <person name="Liang C."/>
            <person name="Lipzen A."/>
            <person name="Lutzoni F."/>
            <person name="Magnuson J."/>
            <person name="Mondo S."/>
            <person name="Nolan M."/>
            <person name="Ohm R."/>
            <person name="Pangilinan J."/>
            <person name="Park H.-J."/>
            <person name="Ramirez L."/>
            <person name="Alfaro M."/>
            <person name="Sun H."/>
            <person name="Tritt A."/>
            <person name="Yoshinaga Y."/>
            <person name="Zwiers L.-H."/>
            <person name="Turgeon B."/>
            <person name="Goodwin S."/>
            <person name="Spatafora J."/>
            <person name="Crous P."/>
            <person name="Grigoriev I."/>
        </authorList>
    </citation>
    <scope>NUCLEOTIDE SEQUENCE</scope>
    <source>
        <strain evidence="2">CBS 130266</strain>
    </source>
</reference>
<dbReference type="SUPFAM" id="SSF51161">
    <property type="entry name" value="Trimeric LpxA-like enzymes"/>
    <property type="match status" value="1"/>
</dbReference>
<dbReference type="InterPro" id="IPR011004">
    <property type="entry name" value="Trimer_LpxA-like_sf"/>
</dbReference>
<protein>
    <submittedName>
        <fullName evidence="2">Uncharacterized protein</fullName>
    </submittedName>
</protein>
<dbReference type="Gene3D" id="2.160.10.10">
    <property type="entry name" value="Hexapeptide repeat proteins"/>
    <property type="match status" value="1"/>
</dbReference>
<gene>
    <name evidence="2" type="ORF">EJ08DRAFT_702976</name>
</gene>
<feature type="compositionally biased region" description="Basic and acidic residues" evidence="1">
    <location>
        <begin position="249"/>
        <end position="261"/>
    </location>
</feature>
<proteinExistence type="predicted"/>
<keyword evidence="3" id="KW-1185">Reference proteome</keyword>
<organism evidence="2 3">
    <name type="scientific">Tothia fuscella</name>
    <dbReference type="NCBI Taxonomy" id="1048955"/>
    <lineage>
        <taxon>Eukaryota</taxon>
        <taxon>Fungi</taxon>
        <taxon>Dikarya</taxon>
        <taxon>Ascomycota</taxon>
        <taxon>Pezizomycotina</taxon>
        <taxon>Dothideomycetes</taxon>
        <taxon>Pleosporomycetidae</taxon>
        <taxon>Venturiales</taxon>
        <taxon>Cylindrosympodiaceae</taxon>
        <taxon>Tothia</taxon>
    </lineage>
</organism>
<evidence type="ECO:0000313" key="2">
    <source>
        <dbReference type="EMBL" id="KAF2418762.1"/>
    </source>
</evidence>
<evidence type="ECO:0000256" key="1">
    <source>
        <dbReference type="SAM" id="MobiDB-lite"/>
    </source>
</evidence>
<comment type="caution">
    <text evidence="2">The sequence shown here is derived from an EMBL/GenBank/DDBJ whole genome shotgun (WGS) entry which is preliminary data.</text>
</comment>
<feature type="compositionally biased region" description="Basic residues" evidence="1">
    <location>
        <begin position="262"/>
        <end position="272"/>
    </location>
</feature>
<evidence type="ECO:0000313" key="3">
    <source>
        <dbReference type="Proteomes" id="UP000800235"/>
    </source>
</evidence>